<evidence type="ECO:0000256" key="2">
    <source>
        <dbReference type="ARBA" id="ARBA00023002"/>
    </source>
</evidence>
<name>A0A8J7WFK6_9RHOB</name>
<keyword evidence="3" id="KW-0520">NAD</keyword>
<proteinExistence type="inferred from homology"/>
<evidence type="ECO:0000313" key="7">
    <source>
        <dbReference type="Proteomes" id="UP000681356"/>
    </source>
</evidence>
<dbReference type="Proteomes" id="UP000681356">
    <property type="component" value="Unassembled WGS sequence"/>
</dbReference>
<dbReference type="SUPFAM" id="SSF56796">
    <property type="entry name" value="Dehydroquinate synthase-like"/>
    <property type="match status" value="1"/>
</dbReference>
<gene>
    <name evidence="6" type="ORF">KB874_09990</name>
</gene>
<evidence type="ECO:0000259" key="4">
    <source>
        <dbReference type="Pfam" id="PF00465"/>
    </source>
</evidence>
<evidence type="ECO:0000256" key="1">
    <source>
        <dbReference type="ARBA" id="ARBA00007358"/>
    </source>
</evidence>
<dbReference type="Gene3D" id="3.40.50.1970">
    <property type="match status" value="1"/>
</dbReference>
<dbReference type="GO" id="GO:0004022">
    <property type="term" value="F:alcohol dehydrogenase (NAD+) activity"/>
    <property type="evidence" value="ECO:0007669"/>
    <property type="project" value="TreeGrafter"/>
</dbReference>
<dbReference type="InterPro" id="IPR001670">
    <property type="entry name" value="ADH_Fe/GldA"/>
</dbReference>
<dbReference type="PANTHER" id="PTHR11496">
    <property type="entry name" value="ALCOHOL DEHYDROGENASE"/>
    <property type="match status" value="1"/>
</dbReference>
<dbReference type="GO" id="GO:0018506">
    <property type="term" value="F:maleylacetate reductase activity"/>
    <property type="evidence" value="ECO:0007669"/>
    <property type="project" value="InterPro"/>
</dbReference>
<dbReference type="Pfam" id="PF25137">
    <property type="entry name" value="ADH_Fe_C"/>
    <property type="match status" value="1"/>
</dbReference>
<feature type="domain" description="Alcohol dehydrogenase iron-type/glycerol dehydrogenase GldA" evidence="4">
    <location>
        <begin position="9"/>
        <end position="151"/>
    </location>
</feature>
<dbReference type="GO" id="GO:0046872">
    <property type="term" value="F:metal ion binding"/>
    <property type="evidence" value="ECO:0007669"/>
    <property type="project" value="InterPro"/>
</dbReference>
<evidence type="ECO:0000259" key="5">
    <source>
        <dbReference type="Pfam" id="PF25137"/>
    </source>
</evidence>
<dbReference type="Pfam" id="PF00465">
    <property type="entry name" value="Fe-ADH"/>
    <property type="match status" value="1"/>
</dbReference>
<evidence type="ECO:0000313" key="6">
    <source>
        <dbReference type="EMBL" id="MBS0124466.1"/>
    </source>
</evidence>
<dbReference type="EMBL" id="JAGTUU010000004">
    <property type="protein sequence ID" value="MBS0124466.1"/>
    <property type="molecule type" value="Genomic_DNA"/>
</dbReference>
<accession>A0A8J7WFK6</accession>
<dbReference type="AlphaFoldDB" id="A0A8J7WFK6"/>
<comment type="similarity">
    <text evidence="1">Belongs to the iron-containing alcohol dehydrogenase family.</text>
</comment>
<dbReference type="InterPro" id="IPR034786">
    <property type="entry name" value="MAR"/>
</dbReference>
<sequence length="352" mass="36668">MSFDVTGSPARIVFGRGARGQTPDILRDLGITRALVLSTEAQKETADAFACTLGKSCLGVFAGAVMHTPVHATEAALEIVREQRVDGLVAFGGGSTIGLSKAIAYRTDLPQVALPTTYAGSEVTNILGQTADGAKTTLKSPRLIPEVVIYDAELTLSLPVGMSVTSGINAMAHAVEGLYARDRNPVSAMIAAEGCRAMIEALPRIAQAPADIAARERAFVGSWLCGTVLGQAGMALHHKLCHVLGGLYDLPHAETHTVILPHATAFNARAVPQLLVPVAEALGAQMPGAGLWDFAQALGAPHSLRDLGMPEDGIDRAADAAVAQPYWNPAPIGRDAIAALIRAAWAGQRPDA</sequence>
<organism evidence="6 7">
    <name type="scientific">Thetidibacter halocola</name>
    <dbReference type="NCBI Taxonomy" id="2827239"/>
    <lineage>
        <taxon>Bacteria</taxon>
        <taxon>Pseudomonadati</taxon>
        <taxon>Pseudomonadota</taxon>
        <taxon>Alphaproteobacteria</taxon>
        <taxon>Rhodobacterales</taxon>
        <taxon>Roseobacteraceae</taxon>
        <taxon>Thetidibacter</taxon>
    </lineage>
</organism>
<dbReference type="CDD" id="cd08177">
    <property type="entry name" value="MAR"/>
    <property type="match status" value="1"/>
</dbReference>
<dbReference type="PANTHER" id="PTHR11496:SF102">
    <property type="entry name" value="ALCOHOL DEHYDROGENASE 4"/>
    <property type="match status" value="1"/>
</dbReference>
<dbReference type="InterPro" id="IPR039697">
    <property type="entry name" value="Alcohol_dehydrogenase_Fe"/>
</dbReference>
<keyword evidence="2" id="KW-0560">Oxidoreductase</keyword>
<feature type="domain" description="Fe-containing alcohol dehydrogenase-like C-terminal" evidence="5">
    <location>
        <begin position="164"/>
        <end position="345"/>
    </location>
</feature>
<evidence type="ECO:0000256" key="3">
    <source>
        <dbReference type="ARBA" id="ARBA00023027"/>
    </source>
</evidence>
<dbReference type="Gene3D" id="1.20.1090.10">
    <property type="entry name" value="Dehydroquinate synthase-like - alpha domain"/>
    <property type="match status" value="1"/>
</dbReference>
<keyword evidence="7" id="KW-1185">Reference proteome</keyword>
<protein>
    <submittedName>
        <fullName evidence="6">Maleylacetate reductase</fullName>
    </submittedName>
</protein>
<reference evidence="6" key="1">
    <citation type="submission" date="2021-04" db="EMBL/GenBank/DDBJ databases">
        <authorList>
            <person name="Yoon J."/>
        </authorList>
    </citation>
    <scope>NUCLEOTIDE SEQUENCE</scope>
    <source>
        <strain evidence="6">KMU-90</strain>
    </source>
</reference>
<comment type="caution">
    <text evidence="6">The sequence shown here is derived from an EMBL/GenBank/DDBJ whole genome shotgun (WGS) entry which is preliminary data.</text>
</comment>
<dbReference type="InterPro" id="IPR056798">
    <property type="entry name" value="ADH_Fe_C"/>
</dbReference>